<evidence type="ECO:0000259" key="6">
    <source>
        <dbReference type="PROSITE" id="PS51194"/>
    </source>
</evidence>
<evidence type="ECO:0000313" key="9">
    <source>
        <dbReference type="Proteomes" id="UP000663828"/>
    </source>
</evidence>
<comment type="catalytic activity">
    <reaction evidence="4">
        <text>ATP + H2O = ADP + phosphate + H(+)</text>
        <dbReference type="Rhea" id="RHEA:13065"/>
        <dbReference type="ChEBI" id="CHEBI:15377"/>
        <dbReference type="ChEBI" id="CHEBI:15378"/>
        <dbReference type="ChEBI" id="CHEBI:30616"/>
        <dbReference type="ChEBI" id="CHEBI:43474"/>
        <dbReference type="ChEBI" id="CHEBI:456216"/>
        <dbReference type="EC" id="3.6.4.13"/>
    </reaction>
    <physiologicalReaction direction="left-to-right" evidence="4">
        <dbReference type="Rhea" id="RHEA:13066"/>
    </physiologicalReaction>
</comment>
<dbReference type="Pfam" id="PF04851">
    <property type="entry name" value="ResIII"/>
    <property type="match status" value="1"/>
</dbReference>
<keyword evidence="2" id="KW-0399">Innate immunity</keyword>
<evidence type="ECO:0000313" key="8">
    <source>
        <dbReference type="EMBL" id="CAF1125583.1"/>
    </source>
</evidence>
<dbReference type="InterPro" id="IPR001650">
    <property type="entry name" value="Helicase_C-like"/>
</dbReference>
<accession>A0A814QVU7</accession>
<dbReference type="EMBL" id="CAJNOR010001344">
    <property type="protein sequence ID" value="CAF1125583.1"/>
    <property type="molecule type" value="Genomic_DNA"/>
</dbReference>
<dbReference type="Pfam" id="PF11648">
    <property type="entry name" value="RIG-I_C-RD"/>
    <property type="match status" value="1"/>
</dbReference>
<comment type="caution">
    <text evidence="8">The sequence shown here is derived from an EMBL/GenBank/DDBJ whole genome shotgun (WGS) entry which is preliminary data.</text>
</comment>
<organism evidence="8 9">
    <name type="scientific">Adineta ricciae</name>
    <name type="common">Rotifer</name>
    <dbReference type="NCBI Taxonomy" id="249248"/>
    <lineage>
        <taxon>Eukaryota</taxon>
        <taxon>Metazoa</taxon>
        <taxon>Spiralia</taxon>
        <taxon>Gnathifera</taxon>
        <taxon>Rotifera</taxon>
        <taxon>Eurotatoria</taxon>
        <taxon>Bdelloidea</taxon>
        <taxon>Adinetida</taxon>
        <taxon>Adinetidae</taxon>
        <taxon>Adineta</taxon>
    </lineage>
</organism>
<dbReference type="InterPro" id="IPR006935">
    <property type="entry name" value="Helicase/UvrB_N"/>
</dbReference>
<comment type="similarity">
    <text evidence="1">Belongs to the helicase family. RLR subfamily.</text>
</comment>
<evidence type="ECO:0000256" key="3">
    <source>
        <dbReference type="ARBA" id="ARBA00022859"/>
    </source>
</evidence>
<dbReference type="SMART" id="SM00487">
    <property type="entry name" value="DEXDc"/>
    <property type="match status" value="1"/>
</dbReference>
<dbReference type="PANTHER" id="PTHR14074">
    <property type="entry name" value="HELICASE WITH DEATH DOMAIN-RELATED"/>
    <property type="match status" value="1"/>
</dbReference>
<dbReference type="PANTHER" id="PTHR14074:SF16">
    <property type="entry name" value="ANTIVIRAL INNATE IMMUNE RESPONSE RECEPTOR RIG-I"/>
    <property type="match status" value="1"/>
</dbReference>
<dbReference type="Gene3D" id="1.20.1320.30">
    <property type="match status" value="1"/>
</dbReference>
<dbReference type="InterPro" id="IPR014001">
    <property type="entry name" value="Helicase_ATP-bd"/>
</dbReference>
<dbReference type="GO" id="GO:0045087">
    <property type="term" value="P:innate immune response"/>
    <property type="evidence" value="ECO:0007669"/>
    <property type="project" value="UniProtKB-KW"/>
</dbReference>
<sequence length="746" mass="86133">MKRLFEHDTEPPEMSKFVRIDDITRVVNTENIEDFTNIDLKPFETSSTWSDQYLSSLNIHRRPFNFQIELVQSAIQSGNSIICLRTGAGKTYTCALLIKYYYLKKKRERPGESFSTFFFVPNRSIREQQVEAIRSVGDLQVIGCDDDSTVDAFAAFYNVVVCTPQKFLNCLTDKTVHFNEIDLIVFDECHHCIGRHPYSQVMEHYLVYHSSEEKRPRILGLTASCGTKLTNPKAILDELVQGKNVPLGKLYELCATLNCYDVVTVVISEHKKELDSTIPQPAQDQILTVQPNSFELYLQSLKHKFCSLLQYIGSHCSPEISAYLNEQQLIEEKIEAEKKNNFTNTVLIKYMIMFVKRFDALSDLPLKAVMMDVKQKLDLFYSKKETPMPVESDVYTYCLNTIGNINEEIKHGEYYSTNPKLDFLTDQLKEQIKKRDANARGLILVSRTLYAKLIFDYLKERQDIQNVIKPCWLVGQSGVDYQNSLSEQDRTLKEFRQGLANVMIATDIVQEGLDVPECSFVMRYEFVSGVIGTVQSRGRARADKSACFLIVGFNSSNHTKEITNRMREKEMLAALNRWREVPRDKSIQDIQLVQNIVIQEWQAQAKNTEFLRNSLIDSTAMDGKVSCRSCNSYLGNISWLRKLGMNHFIPERQLVTQVEIERFEKPEIYKEIKVNGKVRCGNQRCREDLGGAQQITNRPDLKEMCTLKCKQLKFSYKDNKGEEGTYTFKKWSDITFKIVEIEPTQR</sequence>
<dbReference type="GO" id="GO:0005737">
    <property type="term" value="C:cytoplasm"/>
    <property type="evidence" value="ECO:0007669"/>
    <property type="project" value="TreeGrafter"/>
</dbReference>
<dbReference type="Gene3D" id="2.170.150.30">
    <property type="entry name" value="RIG-I-like receptor, C-terminal regulatory domain"/>
    <property type="match status" value="1"/>
</dbReference>
<evidence type="ECO:0000256" key="2">
    <source>
        <dbReference type="ARBA" id="ARBA00022588"/>
    </source>
</evidence>
<name>A0A814QVU7_ADIRI</name>
<feature type="domain" description="Helicase C-terminal" evidence="6">
    <location>
        <begin position="420"/>
        <end position="598"/>
    </location>
</feature>
<dbReference type="PROSITE" id="PS51789">
    <property type="entry name" value="RLR_CTR"/>
    <property type="match status" value="1"/>
</dbReference>
<dbReference type="SMART" id="SM00490">
    <property type="entry name" value="HELICc"/>
    <property type="match status" value="1"/>
</dbReference>
<dbReference type="PROSITE" id="PS51194">
    <property type="entry name" value="HELICASE_CTER"/>
    <property type="match status" value="1"/>
</dbReference>
<feature type="domain" description="RLR CTR" evidence="7">
    <location>
        <begin position="611"/>
        <end position="746"/>
    </location>
</feature>
<reference evidence="8" key="1">
    <citation type="submission" date="2021-02" db="EMBL/GenBank/DDBJ databases">
        <authorList>
            <person name="Nowell W R."/>
        </authorList>
    </citation>
    <scope>NUCLEOTIDE SEQUENCE</scope>
</reference>
<evidence type="ECO:0000256" key="1">
    <source>
        <dbReference type="ARBA" id="ARBA00006866"/>
    </source>
</evidence>
<dbReference type="InterPro" id="IPR038557">
    <property type="entry name" value="RLR_C_sf"/>
</dbReference>
<dbReference type="Pfam" id="PF00271">
    <property type="entry name" value="Helicase_C"/>
    <property type="match status" value="1"/>
</dbReference>
<gene>
    <name evidence="8" type="ORF">XAT740_LOCUS19621</name>
</gene>
<dbReference type="Proteomes" id="UP000663828">
    <property type="component" value="Unassembled WGS sequence"/>
</dbReference>
<protein>
    <recommendedName>
        <fullName evidence="10">RNA helicase</fullName>
    </recommendedName>
</protein>
<dbReference type="AlphaFoldDB" id="A0A814QVU7"/>
<dbReference type="GO" id="GO:0005524">
    <property type="term" value="F:ATP binding"/>
    <property type="evidence" value="ECO:0007669"/>
    <property type="project" value="InterPro"/>
</dbReference>
<dbReference type="InterPro" id="IPR021673">
    <property type="entry name" value="RLR_CTR"/>
</dbReference>
<dbReference type="GO" id="GO:0016787">
    <property type="term" value="F:hydrolase activity"/>
    <property type="evidence" value="ECO:0007669"/>
    <property type="project" value="InterPro"/>
</dbReference>
<dbReference type="SUPFAM" id="SSF52540">
    <property type="entry name" value="P-loop containing nucleoside triphosphate hydrolases"/>
    <property type="match status" value="1"/>
</dbReference>
<dbReference type="InterPro" id="IPR027417">
    <property type="entry name" value="P-loop_NTPase"/>
</dbReference>
<dbReference type="GO" id="GO:0003677">
    <property type="term" value="F:DNA binding"/>
    <property type="evidence" value="ECO:0007669"/>
    <property type="project" value="InterPro"/>
</dbReference>
<keyword evidence="9" id="KW-1185">Reference proteome</keyword>
<dbReference type="InterPro" id="IPR051363">
    <property type="entry name" value="RLR_Helicase"/>
</dbReference>
<dbReference type="PROSITE" id="PS51192">
    <property type="entry name" value="HELICASE_ATP_BIND_1"/>
    <property type="match status" value="1"/>
</dbReference>
<evidence type="ECO:0000256" key="4">
    <source>
        <dbReference type="ARBA" id="ARBA00049390"/>
    </source>
</evidence>
<evidence type="ECO:0000259" key="5">
    <source>
        <dbReference type="PROSITE" id="PS51192"/>
    </source>
</evidence>
<keyword evidence="3" id="KW-0391">Immunity</keyword>
<evidence type="ECO:0008006" key="10">
    <source>
        <dbReference type="Google" id="ProtNLM"/>
    </source>
</evidence>
<evidence type="ECO:0000259" key="7">
    <source>
        <dbReference type="PROSITE" id="PS51789"/>
    </source>
</evidence>
<proteinExistence type="inferred from homology"/>
<feature type="domain" description="Helicase ATP-binding" evidence="5">
    <location>
        <begin position="71"/>
        <end position="243"/>
    </location>
</feature>
<dbReference type="Gene3D" id="3.40.50.300">
    <property type="entry name" value="P-loop containing nucleotide triphosphate hydrolases"/>
    <property type="match status" value="2"/>
</dbReference>
<dbReference type="GO" id="GO:0003724">
    <property type="term" value="F:RNA helicase activity"/>
    <property type="evidence" value="ECO:0007669"/>
    <property type="project" value="UniProtKB-EC"/>
</dbReference>